<evidence type="ECO:0000256" key="4">
    <source>
        <dbReference type="ARBA" id="ARBA00022989"/>
    </source>
</evidence>
<dbReference type="EMBL" id="QGDT01000001">
    <property type="protein sequence ID" value="PWJ60394.1"/>
    <property type="molecule type" value="Genomic_DNA"/>
</dbReference>
<keyword evidence="5 6" id="KW-0472">Membrane</keyword>
<feature type="transmembrane region" description="Helical" evidence="6">
    <location>
        <begin position="153"/>
        <end position="174"/>
    </location>
</feature>
<sequence length="487" mass="54998">MSIQSLYGLIKKLDLWNSPTLMTWLSYAARSVTNLGLLVFVLNRFTPEDNVLWNLFATIVGMQLLVDFGFRQTFSRFIAYAFGGATEIGTYANPKEIDTSQQKECNLPLMTSIVSSMILVYRWLTALLFALLCTFGTWSMLKPLSSVQEVKQAWIAWIIVVVSTCVVFYSKLYLNFLEGLNKIALVRRVEVYTSAGTILSSYLVLIWSPTVLNLMIASQFWLLAGALRDFILCRRVENGLFKNVSIRQPVGMEFLKKIWTPAWRSGISGLMSGGVTSMTSLVYAQFGSSVSVASYLLALRIMSQIREVSMAPFYSKIPLLSILRVKHDLTGLLATVKRAMKLSHMVFVFGFICVSILINPFLDLIGSKVAFVDMDFWCLLGAAIFANRFGTMHLHTYTSTNHVITHIADSISGCLYIAIAWLLSGYIGPYSIPFGMLVGYVFLSWFAATYSYRSLNVPVFWRFESKVSFPYIFIFILFSALIIYFTY</sequence>
<feature type="transmembrane region" description="Helical" evidence="6">
    <location>
        <begin position="403"/>
        <end position="424"/>
    </location>
</feature>
<dbReference type="RefSeq" id="WP_146202219.1">
    <property type="nucleotide sequence ID" value="NZ_QGDT01000001.1"/>
</dbReference>
<dbReference type="Proteomes" id="UP000245880">
    <property type="component" value="Unassembled WGS sequence"/>
</dbReference>
<proteinExistence type="predicted"/>
<comment type="subcellular location">
    <subcellularLocation>
        <location evidence="1">Cell membrane</location>
        <topology evidence="1">Multi-pass membrane protein</topology>
    </subcellularLocation>
</comment>
<evidence type="ECO:0000313" key="7">
    <source>
        <dbReference type="EMBL" id="PWJ60394.1"/>
    </source>
</evidence>
<keyword evidence="8" id="KW-1185">Reference proteome</keyword>
<evidence type="ECO:0000256" key="6">
    <source>
        <dbReference type="SAM" id="Phobius"/>
    </source>
</evidence>
<dbReference type="InterPro" id="IPR050833">
    <property type="entry name" value="Poly_Biosynth_Transport"/>
</dbReference>
<protein>
    <recommendedName>
        <fullName evidence="9">O-antigen/teichoic acid export membrane protein</fullName>
    </recommendedName>
</protein>
<name>A0A316ASZ7_9BACT</name>
<organism evidence="7 8">
    <name type="scientific">Dyadobacter jejuensis</name>
    <dbReference type="NCBI Taxonomy" id="1082580"/>
    <lineage>
        <taxon>Bacteria</taxon>
        <taxon>Pseudomonadati</taxon>
        <taxon>Bacteroidota</taxon>
        <taxon>Cytophagia</taxon>
        <taxon>Cytophagales</taxon>
        <taxon>Spirosomataceae</taxon>
        <taxon>Dyadobacter</taxon>
    </lineage>
</organism>
<feature type="transmembrane region" description="Helical" evidence="6">
    <location>
        <begin position="469"/>
        <end position="486"/>
    </location>
</feature>
<evidence type="ECO:0000313" key="8">
    <source>
        <dbReference type="Proteomes" id="UP000245880"/>
    </source>
</evidence>
<feature type="transmembrane region" description="Helical" evidence="6">
    <location>
        <begin position="119"/>
        <end position="141"/>
    </location>
</feature>
<dbReference type="PANTHER" id="PTHR30250">
    <property type="entry name" value="PST FAMILY PREDICTED COLANIC ACID TRANSPORTER"/>
    <property type="match status" value="1"/>
</dbReference>
<feature type="transmembrane region" description="Helical" evidence="6">
    <location>
        <begin position="195"/>
        <end position="222"/>
    </location>
</feature>
<dbReference type="AlphaFoldDB" id="A0A316ASZ7"/>
<keyword evidence="3 6" id="KW-0812">Transmembrane</keyword>
<keyword evidence="2" id="KW-1003">Cell membrane</keyword>
<feature type="transmembrane region" description="Helical" evidence="6">
    <location>
        <begin position="430"/>
        <end position="448"/>
    </location>
</feature>
<dbReference type="GO" id="GO:0005886">
    <property type="term" value="C:plasma membrane"/>
    <property type="evidence" value="ECO:0007669"/>
    <property type="project" value="UniProtKB-SubCell"/>
</dbReference>
<keyword evidence="4 6" id="KW-1133">Transmembrane helix</keyword>
<feature type="transmembrane region" description="Helical" evidence="6">
    <location>
        <begin position="342"/>
        <end position="362"/>
    </location>
</feature>
<evidence type="ECO:0008006" key="9">
    <source>
        <dbReference type="Google" id="ProtNLM"/>
    </source>
</evidence>
<evidence type="ECO:0000256" key="1">
    <source>
        <dbReference type="ARBA" id="ARBA00004651"/>
    </source>
</evidence>
<comment type="caution">
    <text evidence="7">The sequence shown here is derived from an EMBL/GenBank/DDBJ whole genome shotgun (WGS) entry which is preliminary data.</text>
</comment>
<evidence type="ECO:0000256" key="5">
    <source>
        <dbReference type="ARBA" id="ARBA00023136"/>
    </source>
</evidence>
<accession>A0A316ASZ7</accession>
<dbReference type="OrthoDB" id="920322at2"/>
<evidence type="ECO:0000256" key="2">
    <source>
        <dbReference type="ARBA" id="ARBA00022475"/>
    </source>
</evidence>
<reference evidence="7 8" key="1">
    <citation type="submission" date="2018-03" db="EMBL/GenBank/DDBJ databases">
        <title>Genomic Encyclopedia of Archaeal and Bacterial Type Strains, Phase II (KMG-II): from individual species to whole genera.</title>
        <authorList>
            <person name="Goeker M."/>
        </authorList>
    </citation>
    <scope>NUCLEOTIDE SEQUENCE [LARGE SCALE GENOMIC DNA]</scope>
    <source>
        <strain evidence="7 8">DSM 100346</strain>
    </source>
</reference>
<feature type="transmembrane region" description="Helical" evidence="6">
    <location>
        <begin position="21"/>
        <end position="45"/>
    </location>
</feature>
<gene>
    <name evidence="7" type="ORF">CLV98_101578</name>
</gene>
<evidence type="ECO:0000256" key="3">
    <source>
        <dbReference type="ARBA" id="ARBA00022692"/>
    </source>
</evidence>
<dbReference type="PANTHER" id="PTHR30250:SF26">
    <property type="entry name" value="PSMA PROTEIN"/>
    <property type="match status" value="1"/>
</dbReference>
<feature type="transmembrane region" description="Helical" evidence="6">
    <location>
        <begin position="280"/>
        <end position="299"/>
    </location>
</feature>